<dbReference type="SUPFAM" id="SSF81345">
    <property type="entry name" value="ABC transporter involved in vitamin B12 uptake, BtuC"/>
    <property type="match status" value="1"/>
</dbReference>
<feature type="transmembrane region" description="Helical" evidence="8">
    <location>
        <begin position="272"/>
        <end position="301"/>
    </location>
</feature>
<name>A0ABW3D5E7_9BACL</name>
<evidence type="ECO:0000256" key="2">
    <source>
        <dbReference type="ARBA" id="ARBA00007935"/>
    </source>
</evidence>
<feature type="transmembrane region" description="Helical" evidence="8">
    <location>
        <begin position="92"/>
        <end position="113"/>
    </location>
</feature>
<feature type="transmembrane region" description="Helical" evidence="8">
    <location>
        <begin position="181"/>
        <end position="203"/>
    </location>
</feature>
<dbReference type="PANTHER" id="PTHR30472:SF25">
    <property type="entry name" value="ABC TRANSPORTER PERMEASE PROTEIN MJ0876-RELATED"/>
    <property type="match status" value="1"/>
</dbReference>
<evidence type="ECO:0000256" key="7">
    <source>
        <dbReference type="ARBA" id="ARBA00023136"/>
    </source>
</evidence>
<evidence type="ECO:0000256" key="8">
    <source>
        <dbReference type="SAM" id="Phobius"/>
    </source>
</evidence>
<dbReference type="CDD" id="cd06550">
    <property type="entry name" value="TM_ABC_iron-siderophores_like"/>
    <property type="match status" value="1"/>
</dbReference>
<organism evidence="9 10">
    <name type="scientific">Paenibacillus residui</name>
    <dbReference type="NCBI Taxonomy" id="629724"/>
    <lineage>
        <taxon>Bacteria</taxon>
        <taxon>Bacillati</taxon>
        <taxon>Bacillota</taxon>
        <taxon>Bacilli</taxon>
        <taxon>Bacillales</taxon>
        <taxon>Paenibacillaceae</taxon>
        <taxon>Paenibacillus</taxon>
    </lineage>
</organism>
<dbReference type="Proteomes" id="UP001597120">
    <property type="component" value="Unassembled WGS sequence"/>
</dbReference>
<evidence type="ECO:0000256" key="1">
    <source>
        <dbReference type="ARBA" id="ARBA00004651"/>
    </source>
</evidence>
<evidence type="ECO:0000256" key="5">
    <source>
        <dbReference type="ARBA" id="ARBA00022692"/>
    </source>
</evidence>
<dbReference type="InterPro" id="IPR037294">
    <property type="entry name" value="ABC_BtuC-like"/>
</dbReference>
<keyword evidence="5 8" id="KW-0812">Transmembrane</keyword>
<accession>A0ABW3D5E7</accession>
<dbReference type="Gene3D" id="1.10.3470.10">
    <property type="entry name" value="ABC transporter involved in vitamin B12 uptake, BtuC"/>
    <property type="match status" value="1"/>
</dbReference>
<keyword evidence="6 8" id="KW-1133">Transmembrane helix</keyword>
<proteinExistence type="inferred from homology"/>
<gene>
    <name evidence="9" type="ORF">ACFQ03_02175</name>
</gene>
<keyword evidence="3" id="KW-0813">Transport</keyword>
<comment type="subcellular location">
    <subcellularLocation>
        <location evidence="1">Cell membrane</location>
        <topology evidence="1">Multi-pass membrane protein</topology>
    </subcellularLocation>
</comment>
<dbReference type="Pfam" id="PF01032">
    <property type="entry name" value="FecCD"/>
    <property type="match status" value="1"/>
</dbReference>
<evidence type="ECO:0000313" key="9">
    <source>
        <dbReference type="EMBL" id="MFD0867939.1"/>
    </source>
</evidence>
<comment type="caution">
    <text evidence="9">The sequence shown here is derived from an EMBL/GenBank/DDBJ whole genome shotgun (WGS) entry which is preliminary data.</text>
</comment>
<dbReference type="InterPro" id="IPR000522">
    <property type="entry name" value="ABC_transptr_permease_BtuC"/>
</dbReference>
<evidence type="ECO:0000256" key="4">
    <source>
        <dbReference type="ARBA" id="ARBA00022475"/>
    </source>
</evidence>
<keyword evidence="10" id="KW-1185">Reference proteome</keyword>
<dbReference type="PANTHER" id="PTHR30472">
    <property type="entry name" value="FERRIC ENTEROBACTIN TRANSPORT SYSTEM PERMEASE PROTEIN"/>
    <property type="match status" value="1"/>
</dbReference>
<evidence type="ECO:0000256" key="6">
    <source>
        <dbReference type="ARBA" id="ARBA00022989"/>
    </source>
</evidence>
<dbReference type="RefSeq" id="WP_379285754.1">
    <property type="nucleotide sequence ID" value="NZ_JBHTIU010000008.1"/>
</dbReference>
<sequence length="371" mass="39977">MEKSIRHNETQSLESLEPVSPARPMAFLYRSSSMRKLLLLALLLVLLVLVAAAAVMKGSADVPLQELWAMLTGGAVDEMNAYIMREVRLPRIVMAVVTGIALAAAGAIMQALLRNPLADPFTLGVSSGASFGAALAIVAGASAFGINLVRSGQWLIAFNAFVFGCLAVGVVYGISRLRSSSTTVLLLAGVAIGQLFAAGVSALKYFSNNEALKDLIVWLMGGFWGAEWGVLHILLPLFTVSLFVLMKYAWDLNALVSGEEVAKTLGVKVKRMRWICLLVVTLMASTTIAFTGIIGFIGLVAPHISRMMIGTDYRYLLPCSCLTGALLLLLSDTVARLLLSPIEIPVGIVTAFFGAPFFVYLLIKKRREYWT</sequence>
<evidence type="ECO:0000256" key="3">
    <source>
        <dbReference type="ARBA" id="ARBA00022448"/>
    </source>
</evidence>
<feature type="transmembrane region" description="Helical" evidence="8">
    <location>
        <begin position="37"/>
        <end position="55"/>
    </location>
</feature>
<keyword evidence="4" id="KW-1003">Cell membrane</keyword>
<protein>
    <submittedName>
        <fullName evidence="9">FecCD family ABC transporter permease</fullName>
    </submittedName>
</protein>
<keyword evidence="7 8" id="KW-0472">Membrane</keyword>
<feature type="transmembrane region" description="Helical" evidence="8">
    <location>
        <begin position="156"/>
        <end position="175"/>
    </location>
</feature>
<reference evidence="10" key="1">
    <citation type="journal article" date="2019" name="Int. J. Syst. Evol. Microbiol.">
        <title>The Global Catalogue of Microorganisms (GCM) 10K type strain sequencing project: providing services to taxonomists for standard genome sequencing and annotation.</title>
        <authorList>
            <consortium name="The Broad Institute Genomics Platform"/>
            <consortium name="The Broad Institute Genome Sequencing Center for Infectious Disease"/>
            <person name="Wu L."/>
            <person name="Ma J."/>
        </authorList>
    </citation>
    <scope>NUCLEOTIDE SEQUENCE [LARGE SCALE GENOMIC DNA]</scope>
    <source>
        <strain evidence="10">CCUG 57263</strain>
    </source>
</reference>
<dbReference type="EMBL" id="JBHTIU010000008">
    <property type="protein sequence ID" value="MFD0867939.1"/>
    <property type="molecule type" value="Genomic_DNA"/>
</dbReference>
<feature type="transmembrane region" description="Helical" evidence="8">
    <location>
        <begin position="342"/>
        <end position="363"/>
    </location>
</feature>
<comment type="similarity">
    <text evidence="2">Belongs to the binding-protein-dependent transport system permease family. FecCD subfamily.</text>
</comment>
<feature type="transmembrane region" description="Helical" evidence="8">
    <location>
        <begin position="125"/>
        <end position="149"/>
    </location>
</feature>
<feature type="transmembrane region" description="Helical" evidence="8">
    <location>
        <begin position="215"/>
        <end position="245"/>
    </location>
</feature>
<evidence type="ECO:0000313" key="10">
    <source>
        <dbReference type="Proteomes" id="UP001597120"/>
    </source>
</evidence>